<evidence type="ECO:0000313" key="3">
    <source>
        <dbReference type="EMBL" id="EQD46619.1"/>
    </source>
</evidence>
<dbReference type="SUPFAM" id="SSF54637">
    <property type="entry name" value="Thioesterase/thiol ester dehydrase-isomerase"/>
    <property type="match status" value="1"/>
</dbReference>
<dbReference type="EMBL" id="AUZX01010685">
    <property type="protein sequence ID" value="EQD46619.1"/>
    <property type="molecule type" value="Genomic_DNA"/>
</dbReference>
<reference evidence="3" key="2">
    <citation type="journal article" date="2014" name="ISME J.">
        <title>Microbial stratification in low pH oxic and suboxic macroscopic growths along an acid mine drainage.</title>
        <authorList>
            <person name="Mendez-Garcia C."/>
            <person name="Mesa V."/>
            <person name="Sprenger R.R."/>
            <person name="Richter M."/>
            <person name="Diez M.S."/>
            <person name="Solano J."/>
            <person name="Bargiela R."/>
            <person name="Golyshina O.V."/>
            <person name="Manteca A."/>
            <person name="Ramos J.L."/>
            <person name="Gallego J.R."/>
            <person name="Llorente I."/>
            <person name="Martins Dos Santos V.A."/>
            <person name="Jensen O.N."/>
            <person name="Pelaez A.I."/>
            <person name="Sanchez J."/>
            <person name="Ferrer M."/>
        </authorList>
    </citation>
    <scope>NUCLEOTIDE SEQUENCE</scope>
</reference>
<protein>
    <submittedName>
        <fullName evidence="3">Tol-pal system-associated acyl-CoA thioesterase</fullName>
        <ecNumber evidence="3">3.1.2.-</ecNumber>
    </submittedName>
</protein>
<evidence type="ECO:0000256" key="1">
    <source>
        <dbReference type="ARBA" id="ARBA00005953"/>
    </source>
</evidence>
<dbReference type="NCBIfam" id="TIGR00051">
    <property type="entry name" value="YbgC/FadM family acyl-CoA thioesterase"/>
    <property type="match status" value="1"/>
</dbReference>
<dbReference type="Pfam" id="PF13279">
    <property type="entry name" value="4HBT_2"/>
    <property type="match status" value="1"/>
</dbReference>
<comment type="caution">
    <text evidence="3">The sequence shown here is derived from an EMBL/GenBank/DDBJ whole genome shotgun (WGS) entry which is preliminary data.</text>
</comment>
<dbReference type="EC" id="3.1.2.-" evidence="3"/>
<reference evidence="3" key="1">
    <citation type="submission" date="2013-08" db="EMBL/GenBank/DDBJ databases">
        <authorList>
            <person name="Mendez C."/>
            <person name="Richter M."/>
            <person name="Ferrer M."/>
            <person name="Sanchez J."/>
        </authorList>
    </citation>
    <scope>NUCLEOTIDE SEQUENCE</scope>
</reference>
<dbReference type="FunFam" id="3.10.129.10:FF:000004">
    <property type="entry name" value="Tol-pal system-associated acyl-CoA thioesterase"/>
    <property type="match status" value="1"/>
</dbReference>
<dbReference type="CDD" id="cd00586">
    <property type="entry name" value="4HBT"/>
    <property type="match status" value="1"/>
</dbReference>
<dbReference type="PANTHER" id="PTHR31793:SF37">
    <property type="entry name" value="ACYL-COA THIOESTER HYDROLASE YBGC"/>
    <property type="match status" value="1"/>
</dbReference>
<name>T1B159_9ZZZZ</name>
<gene>
    <name evidence="3" type="ORF">B1A_14549</name>
</gene>
<dbReference type="PIRSF" id="PIRSF003230">
    <property type="entry name" value="YbgC"/>
    <property type="match status" value="1"/>
</dbReference>
<dbReference type="GO" id="GO:0047617">
    <property type="term" value="F:fatty acyl-CoA hydrolase activity"/>
    <property type="evidence" value="ECO:0007669"/>
    <property type="project" value="TreeGrafter"/>
</dbReference>
<comment type="similarity">
    <text evidence="1">Belongs to the 4-hydroxybenzoyl-CoA thioesterase family.</text>
</comment>
<dbReference type="PANTHER" id="PTHR31793">
    <property type="entry name" value="4-HYDROXYBENZOYL-COA THIOESTERASE FAMILY MEMBER"/>
    <property type="match status" value="1"/>
</dbReference>
<dbReference type="InterPro" id="IPR029069">
    <property type="entry name" value="HotDog_dom_sf"/>
</dbReference>
<organism evidence="3">
    <name type="scientific">mine drainage metagenome</name>
    <dbReference type="NCBI Taxonomy" id="410659"/>
    <lineage>
        <taxon>unclassified sequences</taxon>
        <taxon>metagenomes</taxon>
        <taxon>ecological metagenomes</taxon>
    </lineage>
</organism>
<dbReference type="Gene3D" id="3.10.129.10">
    <property type="entry name" value="Hotdog Thioesterase"/>
    <property type="match status" value="1"/>
</dbReference>
<dbReference type="NCBIfam" id="TIGR02799">
    <property type="entry name" value="thio_ybgC"/>
    <property type="match status" value="1"/>
</dbReference>
<accession>T1B159</accession>
<dbReference type="InterPro" id="IPR050563">
    <property type="entry name" value="4-hydroxybenzoyl-CoA_TE"/>
</dbReference>
<proteinExistence type="inferred from homology"/>
<dbReference type="InterPro" id="IPR014166">
    <property type="entry name" value="Tol-Pal_acyl-CoA_thioesterase"/>
</dbReference>
<sequence>MSVFGWPVRVYWEDTDGGGIVYYANYLRFLERSRTEWLRSLGFSQQEMAREPGVLFMVVNLSVDYRRPARLDDELLVTCEPRADGAVCMGFAQRILRGAEPASLVTAEVRVACVDARTLRPTKLPDPLRLALNLPLGGAPRPS</sequence>
<dbReference type="AlphaFoldDB" id="T1B159"/>
<dbReference type="InterPro" id="IPR006684">
    <property type="entry name" value="YbgC/YbaW"/>
</dbReference>
<keyword evidence="2 3" id="KW-0378">Hydrolase</keyword>
<evidence type="ECO:0000256" key="2">
    <source>
        <dbReference type="ARBA" id="ARBA00022801"/>
    </source>
</evidence>